<sequence>MFLVLNVVLIQIVVNNCVNCVTMHDFMAPNTVRAGDNMMLNCSVTFTPEERMNSEITISKDGQEFYRYSIKNIKEELKSIPGIESKQMDPMNVPGWVRLKEANRHFQGNYACVVTTNVNNNLSQQSANKYVAFDASMGEFKRKNNASNIKY</sequence>
<evidence type="ECO:0000313" key="2">
    <source>
        <dbReference type="EMBL" id="CAD7629056.1"/>
    </source>
</evidence>
<accession>A0A7R9KTD2</accession>
<keyword evidence="3" id="KW-1185">Reference proteome</keyword>
<dbReference type="PANTHER" id="PTHR21261">
    <property type="entry name" value="BEAT PROTEIN"/>
    <property type="match status" value="1"/>
</dbReference>
<dbReference type="EMBL" id="OC860975">
    <property type="protein sequence ID" value="CAD7629056.1"/>
    <property type="molecule type" value="Genomic_DNA"/>
</dbReference>
<proteinExistence type="predicted"/>
<feature type="chain" id="PRO_5036403417" evidence="1">
    <location>
        <begin position="18"/>
        <end position="151"/>
    </location>
</feature>
<keyword evidence="1" id="KW-0732">Signal</keyword>
<gene>
    <name evidence="2" type="ORF">OSB1V03_LOCUS9473</name>
</gene>
<feature type="signal peptide" evidence="1">
    <location>
        <begin position="1"/>
        <end position="17"/>
    </location>
</feature>
<dbReference type="AlphaFoldDB" id="A0A7R9KTD2"/>
<dbReference type="InterPro" id="IPR036179">
    <property type="entry name" value="Ig-like_dom_sf"/>
</dbReference>
<dbReference type="Gene3D" id="2.60.40.10">
    <property type="entry name" value="Immunoglobulins"/>
    <property type="match status" value="1"/>
</dbReference>
<evidence type="ECO:0000313" key="3">
    <source>
        <dbReference type="Proteomes" id="UP000759131"/>
    </source>
</evidence>
<dbReference type="EMBL" id="CAJPIZ010006400">
    <property type="protein sequence ID" value="CAG2109486.1"/>
    <property type="molecule type" value="Genomic_DNA"/>
</dbReference>
<dbReference type="SUPFAM" id="SSF48726">
    <property type="entry name" value="Immunoglobulin"/>
    <property type="match status" value="1"/>
</dbReference>
<name>A0A7R9KTD2_9ACAR</name>
<dbReference type="InterPro" id="IPR013783">
    <property type="entry name" value="Ig-like_fold"/>
</dbReference>
<protein>
    <submittedName>
        <fullName evidence="2">Uncharacterized protein</fullName>
    </submittedName>
</protein>
<dbReference type="OrthoDB" id="6508813at2759"/>
<evidence type="ECO:0000256" key="1">
    <source>
        <dbReference type="SAM" id="SignalP"/>
    </source>
</evidence>
<dbReference type="Proteomes" id="UP000759131">
    <property type="component" value="Unassembled WGS sequence"/>
</dbReference>
<organism evidence="2">
    <name type="scientific">Medioppia subpectinata</name>
    <dbReference type="NCBI Taxonomy" id="1979941"/>
    <lineage>
        <taxon>Eukaryota</taxon>
        <taxon>Metazoa</taxon>
        <taxon>Ecdysozoa</taxon>
        <taxon>Arthropoda</taxon>
        <taxon>Chelicerata</taxon>
        <taxon>Arachnida</taxon>
        <taxon>Acari</taxon>
        <taxon>Acariformes</taxon>
        <taxon>Sarcoptiformes</taxon>
        <taxon>Oribatida</taxon>
        <taxon>Brachypylina</taxon>
        <taxon>Oppioidea</taxon>
        <taxon>Oppiidae</taxon>
        <taxon>Medioppia</taxon>
    </lineage>
</organism>
<reference evidence="2" key="1">
    <citation type="submission" date="2020-11" db="EMBL/GenBank/DDBJ databases">
        <authorList>
            <person name="Tran Van P."/>
        </authorList>
    </citation>
    <scope>NUCLEOTIDE SEQUENCE</scope>
</reference>